<accession>A0A212KFW5</accession>
<reference evidence="1" key="1">
    <citation type="submission" date="2016-04" db="EMBL/GenBank/DDBJ databases">
        <authorList>
            <person name="Evans L.H."/>
            <person name="Alamgir A."/>
            <person name="Owens N."/>
            <person name="Weber N.D."/>
            <person name="Virtaneva K."/>
            <person name="Barbian K."/>
            <person name="Babar A."/>
            <person name="Rosenke K."/>
        </authorList>
    </citation>
    <scope>NUCLEOTIDE SEQUENCE</scope>
    <source>
        <strain evidence="1">86-2</strain>
    </source>
</reference>
<proteinExistence type="predicted"/>
<gene>
    <name evidence="1" type="ORF">KL86DYS2_20116</name>
</gene>
<dbReference type="AlphaFoldDB" id="A0A212KFW5"/>
<organism evidence="1">
    <name type="scientific">uncultured Dysgonomonas sp</name>
    <dbReference type="NCBI Taxonomy" id="206096"/>
    <lineage>
        <taxon>Bacteria</taxon>
        <taxon>Pseudomonadati</taxon>
        <taxon>Bacteroidota</taxon>
        <taxon>Bacteroidia</taxon>
        <taxon>Bacteroidales</taxon>
        <taxon>Dysgonomonadaceae</taxon>
        <taxon>Dysgonomonas</taxon>
        <taxon>environmental samples</taxon>
    </lineage>
</organism>
<dbReference type="EMBL" id="FLUL01000002">
    <property type="protein sequence ID" value="SBW10531.1"/>
    <property type="molecule type" value="Genomic_DNA"/>
</dbReference>
<name>A0A212KFW5_9BACT</name>
<sequence>MKKSILVLILCCLVCIGYVYLCFKPIIIHKPYVQYKFLADSFYNPIDTIDFTLGKNKIIIYTSVQDVTFLPDNIKKWTILECRNNKTIERVKNNFVFERINNNIAETTDFNSRIFFSKTMN</sequence>
<evidence type="ECO:0000313" key="1">
    <source>
        <dbReference type="EMBL" id="SBW10531.1"/>
    </source>
</evidence>
<dbReference type="RefSeq" id="WP_296952734.1">
    <property type="nucleotide sequence ID" value="NZ_LT599021.1"/>
</dbReference>
<protein>
    <submittedName>
        <fullName evidence="1">Uncharacterized protein</fullName>
    </submittedName>
</protein>